<dbReference type="InterPro" id="IPR001128">
    <property type="entry name" value="Cyt_P450"/>
</dbReference>
<dbReference type="CDD" id="cd11065">
    <property type="entry name" value="CYP64-like"/>
    <property type="match status" value="1"/>
</dbReference>
<evidence type="ECO:0000256" key="5">
    <source>
        <dbReference type="ARBA" id="ARBA00023033"/>
    </source>
</evidence>
<sequence>MLLTLCWQQTAALALAILAGSLIATVVRVWRSTLRPHGFPDGPQTAPFVGNLHQFPTSKAFLNFHEWRKTYGDIIGLKFGPQNVVILNNWKHVKELFDKRGGIYSSRPASYIGNELICPGDTHILLVPYSAAWRSLRKSVQALLNVNSVDALLPIQNSEAIQTIHDLIRTPDAYYDHLRRYSTAVVLASVFGQRGKTFNSEKVQALYRVQDRFTQLLEPGATPPIDAFPLLKYLPSFLAPWKREALAIKEEQRALYFGLLKETRAKLSIGKAESCFMSELLRQSEKSGLSEDQIAYLGGILMEAGSDTTASTLLSFCLAMINYPDVLQKCQAEVDALCVDHSPNSDDISKLSYIHACMNEVLRWRPVAAGGIPHVLTEDDVYGDYVIPKGTILFANTWAIHQDESQYHRPAEFIPERWLDNKYGTKHSNPDIDGRRATYGFGAGRRVCSGQRLAENSLMVNMAKLVWTFDITSTKPADASMETGYTSGFLVCPKKFPAVFTVRSEVKAKISEAEYVKAEQFLSQFEE</sequence>
<keyword evidence="2 6" id="KW-0479">Metal-binding</keyword>
<dbReference type="Pfam" id="PF00067">
    <property type="entry name" value="p450"/>
    <property type="match status" value="1"/>
</dbReference>
<dbReference type="SUPFAM" id="SSF48264">
    <property type="entry name" value="Cytochrome P450"/>
    <property type="match status" value="1"/>
</dbReference>
<accession>A0AAN7T917</accession>
<evidence type="ECO:0000256" key="4">
    <source>
        <dbReference type="ARBA" id="ARBA00023004"/>
    </source>
</evidence>
<proteinExistence type="inferred from homology"/>
<dbReference type="PANTHER" id="PTHR46300">
    <property type="entry name" value="P450, PUTATIVE (EUROFUNG)-RELATED-RELATED"/>
    <property type="match status" value="1"/>
</dbReference>
<dbReference type="PRINTS" id="PR00385">
    <property type="entry name" value="P450"/>
</dbReference>
<dbReference type="GO" id="GO:0005506">
    <property type="term" value="F:iron ion binding"/>
    <property type="evidence" value="ECO:0007669"/>
    <property type="project" value="InterPro"/>
</dbReference>
<keyword evidence="5" id="KW-0503">Monooxygenase</keyword>
<evidence type="ECO:0000256" key="2">
    <source>
        <dbReference type="ARBA" id="ARBA00022723"/>
    </source>
</evidence>
<dbReference type="AlphaFoldDB" id="A0AAN7T917"/>
<reference evidence="7" key="1">
    <citation type="submission" date="2023-08" db="EMBL/GenBank/DDBJ databases">
        <title>Black Yeasts Isolated from many extreme environments.</title>
        <authorList>
            <person name="Coleine C."/>
            <person name="Stajich J.E."/>
            <person name="Selbmann L."/>
        </authorList>
    </citation>
    <scope>NUCLEOTIDE SEQUENCE</scope>
    <source>
        <strain evidence="7">CCFEE 5401</strain>
    </source>
</reference>
<evidence type="ECO:0000256" key="6">
    <source>
        <dbReference type="PIRSR" id="PIRSR602401-1"/>
    </source>
</evidence>
<comment type="caution">
    <text evidence="7">The sequence shown here is derived from an EMBL/GenBank/DDBJ whole genome shotgun (WGS) entry which is preliminary data.</text>
</comment>
<feature type="binding site" description="axial binding residue" evidence="6">
    <location>
        <position position="448"/>
    </location>
    <ligand>
        <name>heme</name>
        <dbReference type="ChEBI" id="CHEBI:30413"/>
    </ligand>
    <ligandPart>
        <name>Fe</name>
        <dbReference type="ChEBI" id="CHEBI:18248"/>
    </ligandPart>
</feature>
<evidence type="ECO:0000256" key="1">
    <source>
        <dbReference type="ARBA" id="ARBA00010617"/>
    </source>
</evidence>
<dbReference type="Proteomes" id="UP001310890">
    <property type="component" value="Unassembled WGS sequence"/>
</dbReference>
<dbReference type="GO" id="GO:0004497">
    <property type="term" value="F:monooxygenase activity"/>
    <property type="evidence" value="ECO:0007669"/>
    <property type="project" value="UniProtKB-KW"/>
</dbReference>
<dbReference type="InterPro" id="IPR050364">
    <property type="entry name" value="Cytochrome_P450_fung"/>
</dbReference>
<protein>
    <recommendedName>
        <fullName evidence="9">Cytochrome P450</fullName>
    </recommendedName>
</protein>
<keyword evidence="6" id="KW-0349">Heme</keyword>
<evidence type="ECO:0000256" key="3">
    <source>
        <dbReference type="ARBA" id="ARBA00023002"/>
    </source>
</evidence>
<evidence type="ECO:0008006" key="9">
    <source>
        <dbReference type="Google" id="ProtNLM"/>
    </source>
</evidence>
<evidence type="ECO:0000313" key="8">
    <source>
        <dbReference type="Proteomes" id="UP001310890"/>
    </source>
</evidence>
<keyword evidence="4 6" id="KW-0408">Iron</keyword>
<name>A0AAN7T917_9PEZI</name>
<evidence type="ECO:0000313" key="7">
    <source>
        <dbReference type="EMBL" id="KAK5107151.1"/>
    </source>
</evidence>
<gene>
    <name evidence="7" type="ORF">LTR62_001676</name>
</gene>
<organism evidence="7 8">
    <name type="scientific">Meristemomyces frigidus</name>
    <dbReference type="NCBI Taxonomy" id="1508187"/>
    <lineage>
        <taxon>Eukaryota</taxon>
        <taxon>Fungi</taxon>
        <taxon>Dikarya</taxon>
        <taxon>Ascomycota</taxon>
        <taxon>Pezizomycotina</taxon>
        <taxon>Dothideomycetes</taxon>
        <taxon>Dothideomycetidae</taxon>
        <taxon>Mycosphaerellales</taxon>
        <taxon>Teratosphaeriaceae</taxon>
        <taxon>Meristemomyces</taxon>
    </lineage>
</organism>
<comment type="cofactor">
    <cofactor evidence="6">
        <name>heme</name>
        <dbReference type="ChEBI" id="CHEBI:30413"/>
    </cofactor>
</comment>
<dbReference type="PANTHER" id="PTHR46300:SF2">
    <property type="entry name" value="CYTOCHROME P450 MONOOXYGENASE ALNH-RELATED"/>
    <property type="match status" value="1"/>
</dbReference>
<dbReference type="GO" id="GO:0016705">
    <property type="term" value="F:oxidoreductase activity, acting on paired donors, with incorporation or reduction of molecular oxygen"/>
    <property type="evidence" value="ECO:0007669"/>
    <property type="project" value="InterPro"/>
</dbReference>
<dbReference type="EMBL" id="JAVRRL010000137">
    <property type="protein sequence ID" value="KAK5107151.1"/>
    <property type="molecule type" value="Genomic_DNA"/>
</dbReference>
<dbReference type="GO" id="GO:0020037">
    <property type="term" value="F:heme binding"/>
    <property type="evidence" value="ECO:0007669"/>
    <property type="project" value="InterPro"/>
</dbReference>
<dbReference type="InterPro" id="IPR036396">
    <property type="entry name" value="Cyt_P450_sf"/>
</dbReference>
<comment type="similarity">
    <text evidence="1">Belongs to the cytochrome P450 family.</text>
</comment>
<keyword evidence="3" id="KW-0560">Oxidoreductase</keyword>
<dbReference type="InterPro" id="IPR002401">
    <property type="entry name" value="Cyt_P450_E_grp-I"/>
</dbReference>
<dbReference type="PRINTS" id="PR00463">
    <property type="entry name" value="EP450I"/>
</dbReference>
<dbReference type="Gene3D" id="1.10.630.10">
    <property type="entry name" value="Cytochrome P450"/>
    <property type="match status" value="1"/>
</dbReference>